<dbReference type="GO" id="GO:0000417">
    <property type="term" value="C:HIR complex"/>
    <property type="evidence" value="ECO:0007669"/>
    <property type="project" value="TreeGrafter"/>
</dbReference>
<dbReference type="GO" id="GO:0005634">
    <property type="term" value="C:nucleus"/>
    <property type="evidence" value="ECO:0007669"/>
    <property type="project" value="UniProtKB-SubCell"/>
</dbReference>
<comment type="subcellular location">
    <subcellularLocation>
        <location evidence="1">Nucleus</location>
    </subcellularLocation>
</comment>
<feature type="region of interest" description="Disordered" evidence="4">
    <location>
        <begin position="29"/>
        <end position="70"/>
    </location>
</feature>
<dbReference type="Proteomes" id="UP001212152">
    <property type="component" value="Unassembled WGS sequence"/>
</dbReference>
<comment type="similarity">
    <text evidence="2">Belongs to the HIR3 family.</text>
</comment>
<proteinExistence type="inferred from homology"/>
<evidence type="ECO:0000256" key="3">
    <source>
        <dbReference type="ARBA" id="ARBA00023242"/>
    </source>
</evidence>
<dbReference type="GO" id="GO:0006325">
    <property type="term" value="P:chromatin organization"/>
    <property type="evidence" value="ECO:0007669"/>
    <property type="project" value="InterPro"/>
</dbReference>
<evidence type="ECO:0000256" key="1">
    <source>
        <dbReference type="ARBA" id="ARBA00004123"/>
    </source>
</evidence>
<dbReference type="InterPro" id="IPR033053">
    <property type="entry name" value="Hir3/CABIN1"/>
</dbReference>
<reference evidence="5" key="1">
    <citation type="submission" date="2020-05" db="EMBL/GenBank/DDBJ databases">
        <title>Phylogenomic resolution of chytrid fungi.</title>
        <authorList>
            <person name="Stajich J.E."/>
            <person name="Amses K."/>
            <person name="Simmons R."/>
            <person name="Seto K."/>
            <person name="Myers J."/>
            <person name="Bonds A."/>
            <person name="Quandt C.A."/>
            <person name="Barry K."/>
            <person name="Liu P."/>
            <person name="Grigoriev I."/>
            <person name="Longcore J.E."/>
            <person name="James T.Y."/>
        </authorList>
    </citation>
    <scope>NUCLEOTIDE SEQUENCE</scope>
    <source>
        <strain evidence="5">JEL0379</strain>
    </source>
</reference>
<evidence type="ECO:0000313" key="6">
    <source>
        <dbReference type="Proteomes" id="UP001212152"/>
    </source>
</evidence>
<accession>A0AAD5TCY8</accession>
<sequence>MELECVEISQTIAVRDAFTGAIPAHNREVAREVSEADDDNVQPSKKRRNSEFEDPRRSSKRVRSRMETEQQQKEVACKDLAEISNELFPNQLDFCECGERLVGEMEIFISGFLARILAVGQGDAPRRTKGSLKGRMQSWHSEVASDKQYLPDVVKDFCVTVSACNSGLLDIIRQFVTWHLIGVFTVQAEPRSVYLKHKWSESLQGVLVGLILAMEKHGSWISFLREALPSAFGLQPEYALKSSPATRDAIAEVILSSTELICDAWLSERYEEQLSAFGDDEVGAEDGKGDNPLNRMTIFHILHRGCSAVAELLAGEDAGSDARIYDKVGDHAIASRHYLKCRELVVAASGAVTNDDSGQPFCVTLSTCNLDGKISLASLDQKLTAADARIYVLEAREKFENKQYAQVVERLKPVFVVPLKNEGPDTEAVRIAKSFIYESCPFSMRYKLLNSLRLNLGDTETALTCSVLSLIDALPRITIEPDLESHVEIIADAAGHCLDLMETSEKWPRTLSQHAGHGANGPRTLFEEFAAAISASMHLTWAYMKCNVEKPSALKRAAVARRLRALNALAVRSWVLMYYSMRATGESCPPRAALSDINGESNESAELKAAHFDSVARGSLSATNAHALSELLFIAHEELGKRALCGMDDGRLLKLILRRRGTAGTDADRAETYQCYACLYNLRVDHGIELADHATTPVAFDQAAASDVFETVSVLIRTLLAQKGGRGIPADVKQCLDKVTEAYSKPPWENAKVRFNKEAIERFLDGPLDVLDMSPKKKSSLVWLDFSKKEKKRIPTVYFNLFFLQGRLAYAQYKARAGQNYYVSTFHKSLDILQSATTHFLFDLHLNPARLESWLHLALSYVALANEHLSNNAELLVQNFDQMWHWQKRAFHCFVQAKHLYANTKVDTTETATLDVGSCLWGEFGLLCQAISSNPMSGAAFLSNMHHARAVWGARLRECKNIKVPLEVNTDVQPAAASEPQQGPIVSDNLRGVLGLGAFCFKKAAAMKPDWSYHYMLGNIYAKLSVEPAVVINHYRRAVSLVPAEWSTKEQERILDPMLKLIGYLSKGLYRDELDPETVIAALTGLNDRANIITKNAMDSLADAAERDARNRAVHSMITMVTHMKGLNMWHHKPAYRHAWLAYHELRDPAQAQQILSTLFKLKDEKSRKFVNFWKPEFERPGKHFMSVHKYIIFLTKLMEENRDIDGLRRLCRKVRRADDVLLWPDRIWKVVYTACLSALQARANTGPNAAISVRRHTDLFNVMSKADFDRRAPDVERRIFSAADQKPTELQSLLCAFELKKLNDGLLNEFGLEQFLVDMYGALFTDFCSGNSDDEHTHGGAIEQTSDKSNNATTSDAENSPAGPKIDFEDVLERIYHCCKNPPQVQRESKQDLPIESAIAESITADEDPTTAPTDPAEALATESRDMPSAPVV</sequence>
<feature type="region of interest" description="Disordered" evidence="4">
    <location>
        <begin position="1384"/>
        <end position="1434"/>
    </location>
</feature>
<keyword evidence="3" id="KW-0539">Nucleus</keyword>
<dbReference type="PANTHER" id="PTHR15502:SF7">
    <property type="entry name" value="CALCINEURIN-BINDING PROTEIN CABIN-1"/>
    <property type="match status" value="1"/>
</dbReference>
<protein>
    <submittedName>
        <fullName evidence="5">Histone transcription regulator 3</fullName>
    </submittedName>
</protein>
<dbReference type="PANTHER" id="PTHR15502">
    <property type="entry name" value="CALCINEURIN-BINDING PROTEIN CABIN 1-RELATED"/>
    <property type="match status" value="1"/>
</dbReference>
<gene>
    <name evidence="5" type="primary">HIR3</name>
    <name evidence="5" type="ORF">HDU87_008850</name>
</gene>
<feature type="compositionally biased region" description="Low complexity" evidence="4">
    <location>
        <begin position="1411"/>
        <end position="1423"/>
    </location>
</feature>
<organism evidence="5 6">
    <name type="scientific">Geranomyces variabilis</name>
    <dbReference type="NCBI Taxonomy" id="109894"/>
    <lineage>
        <taxon>Eukaryota</taxon>
        <taxon>Fungi</taxon>
        <taxon>Fungi incertae sedis</taxon>
        <taxon>Chytridiomycota</taxon>
        <taxon>Chytridiomycota incertae sedis</taxon>
        <taxon>Chytridiomycetes</taxon>
        <taxon>Spizellomycetales</taxon>
        <taxon>Powellomycetaceae</taxon>
        <taxon>Geranomyces</taxon>
    </lineage>
</organism>
<keyword evidence="6" id="KW-1185">Reference proteome</keyword>
<name>A0AAD5TCY8_9FUNG</name>
<dbReference type="GO" id="GO:0031491">
    <property type="term" value="F:nucleosome binding"/>
    <property type="evidence" value="ECO:0007669"/>
    <property type="project" value="TreeGrafter"/>
</dbReference>
<feature type="region of interest" description="Disordered" evidence="4">
    <location>
        <begin position="1335"/>
        <end position="1366"/>
    </location>
</feature>
<feature type="compositionally biased region" description="Polar residues" evidence="4">
    <location>
        <begin position="1344"/>
        <end position="1359"/>
    </location>
</feature>
<evidence type="ECO:0000313" key="5">
    <source>
        <dbReference type="EMBL" id="KAJ3170075.1"/>
    </source>
</evidence>
<evidence type="ECO:0000256" key="4">
    <source>
        <dbReference type="SAM" id="MobiDB-lite"/>
    </source>
</evidence>
<dbReference type="EMBL" id="JADGJQ010000099">
    <property type="protein sequence ID" value="KAJ3170075.1"/>
    <property type="molecule type" value="Genomic_DNA"/>
</dbReference>
<evidence type="ECO:0000256" key="2">
    <source>
        <dbReference type="ARBA" id="ARBA00007335"/>
    </source>
</evidence>
<comment type="caution">
    <text evidence="5">The sequence shown here is derived from an EMBL/GenBank/DDBJ whole genome shotgun (WGS) entry which is preliminary data.</text>
</comment>